<evidence type="ECO:0000256" key="5">
    <source>
        <dbReference type="ARBA" id="ARBA00022725"/>
    </source>
</evidence>
<dbReference type="GO" id="GO:0071396">
    <property type="term" value="P:cellular response to lipid"/>
    <property type="evidence" value="ECO:0007669"/>
    <property type="project" value="UniProtKB-ARBA"/>
</dbReference>
<evidence type="ECO:0000256" key="8">
    <source>
        <dbReference type="ARBA" id="ARBA00023136"/>
    </source>
</evidence>
<feature type="transmembrane region" description="Helical" evidence="11">
    <location>
        <begin position="374"/>
        <end position="395"/>
    </location>
</feature>
<dbReference type="GO" id="GO:0004930">
    <property type="term" value="F:G protein-coupled receptor activity"/>
    <property type="evidence" value="ECO:0007669"/>
    <property type="project" value="UniProtKB-KW"/>
</dbReference>
<dbReference type="Gene3D" id="1.20.1070.10">
    <property type="entry name" value="Rhodopsin 7-helix transmembrane proteins"/>
    <property type="match status" value="2"/>
</dbReference>
<comment type="function">
    <text evidence="1">Putative odorant or sperm cell receptor.</text>
</comment>
<keyword evidence="4 11" id="KW-0812">Transmembrane</keyword>
<dbReference type="PANTHER" id="PTHR26450">
    <property type="entry name" value="OLFACTORY RECEPTOR 56B1-RELATED"/>
    <property type="match status" value="1"/>
</dbReference>
<dbReference type="InterPro" id="IPR017452">
    <property type="entry name" value="GPCR_Rhodpsn_7TM"/>
</dbReference>
<dbReference type="InterPro" id="IPR050402">
    <property type="entry name" value="OR51/52/56-like"/>
</dbReference>
<evidence type="ECO:0000256" key="3">
    <source>
        <dbReference type="ARBA" id="ARBA00022606"/>
    </source>
</evidence>
<feature type="transmembrane region" description="Helical" evidence="11">
    <location>
        <begin position="206"/>
        <end position="227"/>
    </location>
</feature>
<evidence type="ECO:0000256" key="11">
    <source>
        <dbReference type="SAM" id="Phobius"/>
    </source>
</evidence>
<feature type="domain" description="G-protein coupled receptors family 1 profile" evidence="12">
    <location>
        <begin position="47"/>
        <end position="293"/>
    </location>
</feature>
<feature type="transmembrane region" description="Helical" evidence="11">
    <location>
        <begin position="517"/>
        <end position="539"/>
    </location>
</feature>
<feature type="transmembrane region" description="Helical" evidence="11">
    <location>
        <begin position="301"/>
        <end position="324"/>
    </location>
</feature>
<keyword evidence="3" id="KW-0716">Sensory transduction</keyword>
<organism evidence="13 14">
    <name type="scientific">Lynx pardinus</name>
    <name type="common">Iberian lynx</name>
    <name type="synonym">Felis pardina</name>
    <dbReference type="NCBI Taxonomy" id="191816"/>
    <lineage>
        <taxon>Eukaryota</taxon>
        <taxon>Metazoa</taxon>
        <taxon>Chordata</taxon>
        <taxon>Craniata</taxon>
        <taxon>Vertebrata</taxon>
        <taxon>Euteleostomi</taxon>
        <taxon>Mammalia</taxon>
        <taxon>Eutheria</taxon>
        <taxon>Laurasiatheria</taxon>
        <taxon>Carnivora</taxon>
        <taxon>Feliformia</taxon>
        <taxon>Felidae</taxon>
        <taxon>Felinae</taxon>
        <taxon>Lynx</taxon>
    </lineage>
</organism>
<keyword evidence="5" id="KW-0552">Olfaction</keyword>
<comment type="subcellular location">
    <subcellularLocation>
        <location evidence="2">Membrane</location>
        <topology evidence="2">Multi-pass membrane protein</topology>
    </subcellularLocation>
</comment>
<evidence type="ECO:0000256" key="9">
    <source>
        <dbReference type="ARBA" id="ARBA00023170"/>
    </source>
</evidence>
<feature type="transmembrane region" description="Helical" evidence="11">
    <location>
        <begin position="67"/>
        <end position="93"/>
    </location>
</feature>
<keyword evidence="6 11" id="KW-1133">Transmembrane helix</keyword>
<gene>
    <name evidence="13" type="ORF">LYPA_23C001495</name>
</gene>
<dbReference type="CDD" id="cd15223">
    <property type="entry name" value="7tmA_OR56-like"/>
    <property type="match status" value="1"/>
</dbReference>
<dbReference type="GO" id="GO:0005886">
    <property type="term" value="C:plasma membrane"/>
    <property type="evidence" value="ECO:0007669"/>
    <property type="project" value="TreeGrafter"/>
</dbReference>
<accession>A0A485NZS9</accession>
<dbReference type="SUPFAM" id="SSF81321">
    <property type="entry name" value="Family A G protein-coupled receptor-like"/>
    <property type="match status" value="2"/>
</dbReference>
<feature type="transmembrane region" description="Helical" evidence="11">
    <location>
        <begin position="105"/>
        <end position="126"/>
    </location>
</feature>
<feature type="transmembrane region" description="Helical" evidence="11">
    <location>
        <begin position="336"/>
        <end position="362"/>
    </location>
</feature>
<dbReference type="InterPro" id="IPR000725">
    <property type="entry name" value="Olfact_rcpt"/>
</dbReference>
<dbReference type="PANTHER" id="PTHR26450:SF157">
    <property type="entry name" value="OLFACTORY RECEPTOR 56B34-RELATED"/>
    <property type="match status" value="1"/>
</dbReference>
<dbReference type="PROSITE" id="PS50262">
    <property type="entry name" value="G_PROTEIN_RECEP_F1_2"/>
    <property type="match status" value="2"/>
</dbReference>
<evidence type="ECO:0000256" key="2">
    <source>
        <dbReference type="ARBA" id="ARBA00004141"/>
    </source>
</evidence>
<dbReference type="AlphaFoldDB" id="A0A485NZS9"/>
<feature type="transmembrane region" description="Helical" evidence="11">
    <location>
        <begin position="476"/>
        <end position="497"/>
    </location>
</feature>
<evidence type="ECO:0000256" key="10">
    <source>
        <dbReference type="ARBA" id="ARBA00023224"/>
    </source>
</evidence>
<evidence type="ECO:0000256" key="6">
    <source>
        <dbReference type="ARBA" id="ARBA00022989"/>
    </source>
</evidence>
<dbReference type="FunFam" id="1.20.1070.10:FF:000002">
    <property type="entry name" value="Olfactory receptor"/>
    <property type="match status" value="2"/>
</dbReference>
<keyword evidence="8 11" id="KW-0472">Membrane</keyword>
<keyword evidence="9 13" id="KW-0675">Receptor</keyword>
<evidence type="ECO:0000256" key="4">
    <source>
        <dbReference type="ARBA" id="ARBA00022692"/>
    </source>
</evidence>
<dbReference type="Proteomes" id="UP000386466">
    <property type="component" value="Unassembled WGS sequence"/>
</dbReference>
<reference evidence="13 14" key="1">
    <citation type="submission" date="2019-01" db="EMBL/GenBank/DDBJ databases">
        <authorList>
            <person name="Alioto T."/>
            <person name="Alioto T."/>
        </authorList>
    </citation>
    <scope>NUCLEOTIDE SEQUENCE [LARGE SCALE GENOMIC DNA]</scope>
</reference>
<dbReference type="PRINTS" id="PR00245">
    <property type="entry name" value="OLFACTORYR"/>
</dbReference>
<dbReference type="GO" id="GO:0004984">
    <property type="term" value="F:olfactory receptor activity"/>
    <property type="evidence" value="ECO:0007669"/>
    <property type="project" value="InterPro"/>
</dbReference>
<dbReference type="EMBL" id="CAAGRJ010027070">
    <property type="protein sequence ID" value="VFV39245.1"/>
    <property type="molecule type" value="Genomic_DNA"/>
</dbReference>
<keyword evidence="7" id="KW-0297">G-protein coupled receptor</keyword>
<name>A0A485NZS9_LYNPA</name>
<keyword evidence="10" id="KW-0807">Transducer</keyword>
<dbReference type="PRINTS" id="PR00237">
    <property type="entry name" value="GPCRRHODOPSN"/>
</dbReference>
<evidence type="ECO:0000256" key="7">
    <source>
        <dbReference type="ARBA" id="ARBA00023040"/>
    </source>
</evidence>
<evidence type="ECO:0000313" key="13">
    <source>
        <dbReference type="EMBL" id="VFV39245.1"/>
    </source>
</evidence>
<dbReference type="InterPro" id="IPR000276">
    <property type="entry name" value="GPCR_Rhodpsn"/>
</dbReference>
<evidence type="ECO:0000259" key="12">
    <source>
        <dbReference type="PROSITE" id="PS50262"/>
    </source>
</evidence>
<evidence type="ECO:0000313" key="14">
    <source>
        <dbReference type="Proteomes" id="UP000386466"/>
    </source>
</evidence>
<keyword evidence="14" id="KW-1185">Reference proteome</keyword>
<protein>
    <submittedName>
        <fullName evidence="13">Olfactory receptor 56b4-like</fullName>
    </submittedName>
</protein>
<proteinExistence type="predicted"/>
<sequence>MDTPTSVTNSSSLQISHFTLMGLPGIHGWQHWLSLPLALLYFLALCANLLIMITIQNEATLHVPMYHFLGILAVVDMGLATTIMPKILVTFWFDAKAISLPECFAQIYVIHCFFFMESGIFLCMALDRYIAICHPLRYLSIVTDTFVVKATGFMVLRNGLFIIPVPILSAQRHYCSKNEIDHCLCSNLGVTSLACNDITVNKFYQLILAWILIGSDMALVFSSYVLILHSVLRLNSPEAISKLWGPVAPTSFSSSSSIQADAEKKTSHDMDTTLSTTNSSRLQVSEFILVGLPGIHEWQHWLSLPLALLYILALIANILILITIQHEPSLHQPMYQLLGILAIVDIGLATTIMPKILAILWFDAKAISLHECFAQIYAIHTFMCMESGIFLCMAVDRYVAICYPLQYSSIVNEASVIKATLSMVLRNGLLTIPLPVLAAQRHYCSRNEIDHCLCSNLGVTSLACDDVTINRVYQLALAWVTLGSDMGLVFASYALIVRSVLRLNSAEATSKALSTCSSHLILIVFFYTAVIVLSVTHLAGRKVPFIPVLFNVLHNVMPPAFNPMVYALRTQELRVGFQRVLGLGENVSRK</sequence>
<evidence type="ECO:0000256" key="1">
    <source>
        <dbReference type="ARBA" id="ARBA00003929"/>
    </source>
</evidence>
<feature type="transmembrane region" description="Helical" evidence="11">
    <location>
        <begin position="32"/>
        <end position="55"/>
    </location>
</feature>
<feature type="domain" description="G-protein coupled receptors family 1 profile" evidence="12">
    <location>
        <begin position="316"/>
        <end position="566"/>
    </location>
</feature>
<dbReference type="Pfam" id="PF13853">
    <property type="entry name" value="7tm_4"/>
    <property type="match status" value="2"/>
</dbReference>